<reference evidence="3 5" key="2">
    <citation type="submission" date="2020-04" db="EMBL/GenBank/DDBJ databases">
        <authorList>
            <person name="Yao Y."/>
            <person name="He Z."/>
        </authorList>
    </citation>
    <scope>NUCLEOTIDE SEQUENCE [LARGE SCALE GENOMIC DNA]</scope>
    <source>
        <strain evidence="3 5">CY-1</strain>
    </source>
</reference>
<keyword evidence="4" id="KW-1185">Reference proteome</keyword>
<evidence type="ECO:0000313" key="2">
    <source>
        <dbReference type="EMBL" id="OXR35906.1"/>
    </source>
</evidence>
<protein>
    <submittedName>
        <fullName evidence="3">Transmembrane sensor/regulator PpyR</fullName>
    </submittedName>
</protein>
<keyword evidence="1 3" id="KW-0812">Transmembrane</keyword>
<gene>
    <name evidence="3" type="ORF">HGP31_19930</name>
    <name evidence="2" type="ORF">PSUM_08620</name>
</gene>
<dbReference type="RefSeq" id="WP_083349361.1">
    <property type="nucleotide sequence ID" value="NZ_CP044409.1"/>
</dbReference>
<evidence type="ECO:0000313" key="3">
    <source>
        <dbReference type="EMBL" id="QJC80484.1"/>
    </source>
</evidence>
<dbReference type="GeneID" id="72195879"/>
<feature type="transmembrane region" description="Helical" evidence="1">
    <location>
        <begin position="42"/>
        <end position="64"/>
    </location>
</feature>
<name>A0AAE6ZYL2_9PSED</name>
<organism evidence="3 5">
    <name type="scientific">Pseudomonas umsongensis</name>
    <dbReference type="NCBI Taxonomy" id="198618"/>
    <lineage>
        <taxon>Bacteria</taxon>
        <taxon>Pseudomonadati</taxon>
        <taxon>Pseudomonadota</taxon>
        <taxon>Gammaproteobacteria</taxon>
        <taxon>Pseudomonadales</taxon>
        <taxon>Pseudomonadaceae</taxon>
        <taxon>Pseudomonas</taxon>
    </lineage>
</organism>
<keyword evidence="1" id="KW-1133">Transmembrane helix</keyword>
<sequence>MYGFFEHPYRVLTLSHVMLIGGLIALVAGAILAYGLDQYLSLPSLVMAHAMTILGPTAIKLGYVMRLLTLNRLRCQPLSQPPGLAG</sequence>
<dbReference type="KEGG" id="pum:HGP31_19930"/>
<accession>A0AAE6ZYL2</accession>
<evidence type="ECO:0000313" key="4">
    <source>
        <dbReference type="Proteomes" id="UP000215455"/>
    </source>
</evidence>
<dbReference type="Proteomes" id="UP000501367">
    <property type="component" value="Chromosome"/>
</dbReference>
<proteinExistence type="predicted"/>
<dbReference type="AlphaFoldDB" id="A0AAE6ZYL2"/>
<dbReference type="EMBL" id="NIWU01000001">
    <property type="protein sequence ID" value="OXR35906.1"/>
    <property type="molecule type" value="Genomic_DNA"/>
</dbReference>
<dbReference type="EMBL" id="CP051487">
    <property type="protein sequence ID" value="QJC80484.1"/>
    <property type="molecule type" value="Genomic_DNA"/>
</dbReference>
<feature type="transmembrane region" description="Helical" evidence="1">
    <location>
        <begin position="12"/>
        <end position="36"/>
    </location>
</feature>
<dbReference type="Proteomes" id="UP000215455">
    <property type="component" value="Unassembled WGS sequence"/>
</dbReference>
<keyword evidence="1" id="KW-0472">Membrane</keyword>
<evidence type="ECO:0000256" key="1">
    <source>
        <dbReference type="SAM" id="Phobius"/>
    </source>
</evidence>
<reference evidence="2 4" key="1">
    <citation type="submission" date="2017-06" db="EMBL/GenBank/DDBJ databases">
        <authorList>
            <person name="Furmanczyk E.M."/>
        </authorList>
    </citation>
    <scope>NUCLEOTIDE SEQUENCE [LARGE SCALE GENOMIC DNA]</scope>
    <source>
        <strain evidence="2 4">DSM 16611</strain>
    </source>
</reference>
<evidence type="ECO:0000313" key="5">
    <source>
        <dbReference type="Proteomes" id="UP000501367"/>
    </source>
</evidence>